<dbReference type="GO" id="GO:0005506">
    <property type="term" value="F:iron ion binding"/>
    <property type="evidence" value="ECO:0007669"/>
    <property type="project" value="InterPro"/>
</dbReference>
<evidence type="ECO:0000313" key="6">
    <source>
        <dbReference type="EMBL" id="KAB8267935.1"/>
    </source>
</evidence>
<dbReference type="InterPro" id="IPR002401">
    <property type="entry name" value="Cyt_P450_E_grp-I"/>
</dbReference>
<sequence>MFCLPSWTLALTFPIIAIAVLGIYRRWLHPLASIPGPFLATVTNWHQGWRFMKGGSQEYYLRLHVEYGTSFKTSKENTRWRPVVRYGPDSVMINDPYFLPQIFHRRAEKTSFYTNNPGLFGVQDYQALLDIKHGLAAAFSMASMKAYEPQVDRSLLVLLDGLMDSEASIPLDEWIGWFTYDVVGSILFGEPIGFLEKRQDIQGLVAGTSQAFDTIDYLARVPKLSWFYRQTYLGRKLFRLQAEYQNGIQILQTVLDKEYDRHRKGTDSMCRKSHTVLQRLISSKYANGTPLTAHDVKGEAMQTMMAGSATIASATNRLFNNLIQHPNVLVKLQREVDQAMLTQEAHPISFEQVHALPYTNACIRESFRLTPTIPLFPRTTPAGGLTYKGIHIPEGTAVASSPWITMRSTALYGDDAAVYRPERWLEASRETLKQWDRYEFHWGYGNRLCTGKHLSVMEIYKLTFEVRYLFPRLEVTVYQENLWANHR</sequence>
<evidence type="ECO:0000256" key="3">
    <source>
        <dbReference type="ARBA" id="ARBA00023033"/>
    </source>
</evidence>
<evidence type="ECO:0000313" key="7">
    <source>
        <dbReference type="Proteomes" id="UP000326289"/>
    </source>
</evidence>
<accession>A0A5N6INK9</accession>
<comment type="cofactor">
    <cofactor evidence="4">
        <name>heme</name>
        <dbReference type="ChEBI" id="CHEBI:30413"/>
    </cofactor>
</comment>
<keyword evidence="4" id="KW-0349">Heme</keyword>
<feature type="transmembrane region" description="Helical" evidence="5">
    <location>
        <begin position="6"/>
        <end position="24"/>
    </location>
</feature>
<evidence type="ECO:0000256" key="1">
    <source>
        <dbReference type="ARBA" id="ARBA00010617"/>
    </source>
</evidence>
<organism evidence="6 7">
    <name type="scientific">Aspergillus minisclerotigenes</name>
    <dbReference type="NCBI Taxonomy" id="656917"/>
    <lineage>
        <taxon>Eukaryota</taxon>
        <taxon>Fungi</taxon>
        <taxon>Dikarya</taxon>
        <taxon>Ascomycota</taxon>
        <taxon>Pezizomycotina</taxon>
        <taxon>Eurotiomycetes</taxon>
        <taxon>Eurotiomycetidae</taxon>
        <taxon>Eurotiales</taxon>
        <taxon>Aspergillaceae</taxon>
        <taxon>Aspergillus</taxon>
        <taxon>Aspergillus subgen. Circumdati</taxon>
    </lineage>
</organism>
<dbReference type="InterPro" id="IPR050121">
    <property type="entry name" value="Cytochrome_P450_monoxygenase"/>
</dbReference>
<dbReference type="Proteomes" id="UP000326289">
    <property type="component" value="Unassembled WGS sequence"/>
</dbReference>
<evidence type="ECO:0000256" key="4">
    <source>
        <dbReference type="PIRSR" id="PIRSR602401-1"/>
    </source>
</evidence>
<keyword evidence="3" id="KW-0503">Monooxygenase</keyword>
<dbReference type="GO" id="GO:0020037">
    <property type="term" value="F:heme binding"/>
    <property type="evidence" value="ECO:0007669"/>
    <property type="project" value="InterPro"/>
</dbReference>
<name>A0A5N6INK9_9EURO</name>
<dbReference type="GO" id="GO:0004497">
    <property type="term" value="F:monooxygenase activity"/>
    <property type="evidence" value="ECO:0007669"/>
    <property type="project" value="UniProtKB-KW"/>
</dbReference>
<dbReference type="PANTHER" id="PTHR24305:SF166">
    <property type="entry name" value="CYTOCHROME P450 12A4, MITOCHONDRIAL-RELATED"/>
    <property type="match status" value="1"/>
</dbReference>
<proteinExistence type="inferred from homology"/>
<protein>
    <submittedName>
        <fullName evidence="6">Cytochrome P450</fullName>
    </submittedName>
</protein>
<dbReference type="InterPro" id="IPR036396">
    <property type="entry name" value="Cyt_P450_sf"/>
</dbReference>
<gene>
    <name evidence="6" type="ORF">BDV30DRAFT_243875</name>
</gene>
<keyword evidence="5" id="KW-0812">Transmembrane</keyword>
<dbReference type="AlphaFoldDB" id="A0A5N6INK9"/>
<evidence type="ECO:0000256" key="5">
    <source>
        <dbReference type="SAM" id="Phobius"/>
    </source>
</evidence>
<keyword evidence="5" id="KW-1133">Transmembrane helix</keyword>
<keyword evidence="5" id="KW-0472">Membrane</keyword>
<feature type="binding site" description="axial binding residue" evidence="4">
    <location>
        <position position="449"/>
    </location>
    <ligand>
        <name>heme</name>
        <dbReference type="ChEBI" id="CHEBI:30413"/>
    </ligand>
    <ligandPart>
        <name>Fe</name>
        <dbReference type="ChEBI" id="CHEBI:18248"/>
    </ligandPart>
</feature>
<keyword evidence="7" id="KW-1185">Reference proteome</keyword>
<reference evidence="6 7" key="1">
    <citation type="submission" date="2019-04" db="EMBL/GenBank/DDBJ databases">
        <title>Fungal friends and foes A comparative genomics study of 23 Aspergillus species from section Flavi.</title>
        <authorList>
            <consortium name="DOE Joint Genome Institute"/>
            <person name="Kjaerbolling I."/>
            <person name="Vesth T.C."/>
            <person name="Frisvad J.C."/>
            <person name="Nybo J.L."/>
            <person name="Theobald S."/>
            <person name="Kildgaard S."/>
            <person name="Petersen T.I."/>
            <person name="Kuo A."/>
            <person name="Sato A."/>
            <person name="Lyhne E.K."/>
            <person name="Kogle M.E."/>
            <person name="Wiebenga A."/>
            <person name="Kun R.S."/>
            <person name="Lubbers R.J."/>
            <person name="Makela M.R."/>
            <person name="Barry K."/>
            <person name="Chovatia M."/>
            <person name="Clum A."/>
            <person name="Daum C."/>
            <person name="Haridas S."/>
            <person name="He G."/>
            <person name="LaButti K."/>
            <person name="Lipzen A."/>
            <person name="Mondo S."/>
            <person name="Pangilinan J."/>
            <person name="Riley R."/>
            <person name="Salamov A."/>
            <person name="Simmons B.A."/>
            <person name="Magnuson J.K."/>
            <person name="Henrissat B."/>
            <person name="Mortensen U.H."/>
            <person name="Larsen T.O."/>
            <person name="De vries R.P."/>
            <person name="Grigoriev I.V."/>
            <person name="Machida M."/>
            <person name="Baker S.E."/>
            <person name="Andersen M.R."/>
        </authorList>
    </citation>
    <scope>NUCLEOTIDE SEQUENCE [LARGE SCALE GENOMIC DNA]</scope>
    <source>
        <strain evidence="6 7">CBS 117635</strain>
    </source>
</reference>
<dbReference type="Pfam" id="PF00067">
    <property type="entry name" value="p450"/>
    <property type="match status" value="1"/>
</dbReference>
<evidence type="ECO:0000256" key="2">
    <source>
        <dbReference type="ARBA" id="ARBA00023002"/>
    </source>
</evidence>
<dbReference type="EMBL" id="ML732884">
    <property type="protein sequence ID" value="KAB8267935.1"/>
    <property type="molecule type" value="Genomic_DNA"/>
</dbReference>
<dbReference type="SUPFAM" id="SSF48264">
    <property type="entry name" value="Cytochrome P450"/>
    <property type="match status" value="1"/>
</dbReference>
<keyword evidence="4" id="KW-0479">Metal-binding</keyword>
<dbReference type="Gene3D" id="1.10.630.10">
    <property type="entry name" value="Cytochrome P450"/>
    <property type="match status" value="1"/>
</dbReference>
<comment type="similarity">
    <text evidence="1">Belongs to the cytochrome P450 family.</text>
</comment>
<dbReference type="GO" id="GO:0016705">
    <property type="term" value="F:oxidoreductase activity, acting on paired donors, with incorporation or reduction of molecular oxygen"/>
    <property type="evidence" value="ECO:0007669"/>
    <property type="project" value="InterPro"/>
</dbReference>
<keyword evidence="4" id="KW-0408">Iron</keyword>
<dbReference type="InterPro" id="IPR001128">
    <property type="entry name" value="Cyt_P450"/>
</dbReference>
<dbReference type="PANTHER" id="PTHR24305">
    <property type="entry name" value="CYTOCHROME P450"/>
    <property type="match status" value="1"/>
</dbReference>
<dbReference type="PRINTS" id="PR00463">
    <property type="entry name" value="EP450I"/>
</dbReference>
<keyword evidence="2" id="KW-0560">Oxidoreductase</keyword>